<keyword evidence="1" id="KW-0812">Transmembrane</keyword>
<feature type="transmembrane region" description="Helical" evidence="1">
    <location>
        <begin position="71"/>
        <end position="91"/>
    </location>
</feature>
<feature type="transmembrane region" description="Helical" evidence="1">
    <location>
        <begin position="37"/>
        <end position="59"/>
    </location>
</feature>
<dbReference type="RefSeq" id="WP_045250713.1">
    <property type="nucleotide sequence ID" value="NZ_CP099706.1"/>
</dbReference>
<feature type="transmembrane region" description="Helical" evidence="1">
    <location>
        <begin position="97"/>
        <end position="117"/>
    </location>
</feature>
<evidence type="ECO:0000313" key="3">
    <source>
        <dbReference type="Proteomes" id="UP000033448"/>
    </source>
</evidence>
<sequence length="263" mass="27789">MTGHDDARTASRVPDPTAGFWLAKAASTAFGEAASDFSIHVMPPVLAVLLGFVLFSGALTWQLTRRRHVPGVYWLTVAMVGVFGTMAADVVHVVIGLPYAVTTVVYALALGVVFLLWSRIEGSVSVHEVRTTRRELFYWAAVVATFALGTAAGDLAAVGLGLGYVPSIVLFAVLILVPALGFRFLRWNGTLSFWAAYVLTRPLGASIADALGKPTTEGGVGVGSGWVALGCAILMVIVVATMRRSRNGSDLETGARTVQSRPV</sequence>
<dbReference type="PATRIC" id="fig|582680.7.peg.2068"/>
<dbReference type="OrthoDB" id="9794709at2"/>
<comment type="caution">
    <text evidence="2">The sequence shown here is derived from an EMBL/GenBank/DDBJ whole genome shotgun (WGS) entry which is preliminary data.</text>
</comment>
<dbReference type="AlphaFoldDB" id="A0A0F0KVI7"/>
<feature type="transmembrane region" description="Helical" evidence="1">
    <location>
        <begin position="164"/>
        <end position="184"/>
    </location>
</feature>
<dbReference type="EMBL" id="JYIT01000077">
    <property type="protein sequence ID" value="KJL23236.1"/>
    <property type="molecule type" value="Genomic_DNA"/>
</dbReference>
<organism evidence="2 3">
    <name type="scientific">Microbacterium azadirachtae</name>
    <dbReference type="NCBI Taxonomy" id="582680"/>
    <lineage>
        <taxon>Bacteria</taxon>
        <taxon>Bacillati</taxon>
        <taxon>Actinomycetota</taxon>
        <taxon>Actinomycetes</taxon>
        <taxon>Micrococcales</taxon>
        <taxon>Microbacteriaceae</taxon>
        <taxon>Microbacterium</taxon>
    </lineage>
</organism>
<feature type="transmembrane region" description="Helical" evidence="1">
    <location>
        <begin position="137"/>
        <end position="158"/>
    </location>
</feature>
<feature type="transmembrane region" description="Helical" evidence="1">
    <location>
        <begin position="191"/>
        <end position="211"/>
    </location>
</feature>
<dbReference type="Pfam" id="PF03988">
    <property type="entry name" value="DUF347"/>
    <property type="match status" value="3"/>
</dbReference>
<gene>
    <name evidence="2" type="ORF">RL72_02022</name>
</gene>
<keyword evidence="3" id="KW-1185">Reference proteome</keyword>
<reference evidence="2 3" key="1">
    <citation type="submission" date="2015-02" db="EMBL/GenBank/DDBJ databases">
        <title>Draft genome sequences of ten Microbacterium spp. with emphasis on heavy metal contaminated environments.</title>
        <authorList>
            <person name="Corretto E."/>
        </authorList>
    </citation>
    <scope>NUCLEOTIDE SEQUENCE [LARGE SCALE GENOMIC DNA]</scope>
    <source>
        <strain evidence="2 3">DSM 23848</strain>
    </source>
</reference>
<dbReference type="Proteomes" id="UP000033448">
    <property type="component" value="Unassembled WGS sequence"/>
</dbReference>
<name>A0A0F0KVI7_9MICO</name>
<dbReference type="InterPro" id="IPR007136">
    <property type="entry name" value="DUF347"/>
</dbReference>
<evidence type="ECO:0000313" key="2">
    <source>
        <dbReference type="EMBL" id="KJL23236.1"/>
    </source>
</evidence>
<feature type="transmembrane region" description="Helical" evidence="1">
    <location>
        <begin position="223"/>
        <end position="242"/>
    </location>
</feature>
<keyword evidence="1" id="KW-1133">Transmembrane helix</keyword>
<evidence type="ECO:0000256" key="1">
    <source>
        <dbReference type="SAM" id="Phobius"/>
    </source>
</evidence>
<proteinExistence type="predicted"/>
<evidence type="ECO:0008006" key="4">
    <source>
        <dbReference type="Google" id="ProtNLM"/>
    </source>
</evidence>
<protein>
    <recommendedName>
        <fullName evidence="4">Membrane-anchored protein</fullName>
    </recommendedName>
</protein>
<accession>A0A0F0KVI7</accession>
<keyword evidence="1" id="KW-0472">Membrane</keyword>